<dbReference type="PROSITE" id="PS51257">
    <property type="entry name" value="PROKAR_LIPOPROTEIN"/>
    <property type="match status" value="1"/>
</dbReference>
<dbReference type="Pfam" id="PF16998">
    <property type="entry name" value="17kDa_Anti_2"/>
    <property type="match status" value="1"/>
</dbReference>
<reference evidence="3" key="2">
    <citation type="submission" date="2020-09" db="EMBL/GenBank/DDBJ databases">
        <authorList>
            <person name="Sun Q."/>
            <person name="Kim S."/>
        </authorList>
    </citation>
    <scope>NUCLEOTIDE SEQUENCE</scope>
    <source>
        <strain evidence="3">KCTC 42651</strain>
    </source>
</reference>
<evidence type="ECO:0000256" key="1">
    <source>
        <dbReference type="SAM" id="MobiDB-lite"/>
    </source>
</evidence>
<dbReference type="InterPro" id="IPR032635">
    <property type="entry name" value="Anti_2"/>
</dbReference>
<dbReference type="AlphaFoldDB" id="A0A918XT32"/>
<dbReference type="EMBL" id="BMZS01000005">
    <property type="protein sequence ID" value="GHD51099.1"/>
    <property type="molecule type" value="Genomic_DNA"/>
</dbReference>
<gene>
    <name evidence="3" type="primary">omp</name>
    <name evidence="3" type="ORF">GCM10017083_25140</name>
</gene>
<feature type="domain" description="Surface antigen" evidence="2">
    <location>
        <begin position="81"/>
        <end position="172"/>
    </location>
</feature>
<accession>A0A918XT32</accession>
<keyword evidence="4" id="KW-1185">Reference proteome</keyword>
<protein>
    <submittedName>
        <fullName evidence="3">17 kDa surface antigen</fullName>
    </submittedName>
</protein>
<sequence length="173" mass="17403">MKRATCGVPAEKDGKTMMRKLAVVTLLAVGLAACTNTGAGPKQTGGAILGGIGGAVAGAQFGKGTGRLAAVAAGTILGALIGSEVGSSLDKADQAALASTTQSTLETAPTGTSSTWRNPDSGHYGTVTPTNTYQSSSGQYCREFTQTVNIGGRSEEAYGTACRQPDGTWQIVK</sequence>
<evidence type="ECO:0000313" key="4">
    <source>
        <dbReference type="Proteomes" id="UP000630353"/>
    </source>
</evidence>
<feature type="compositionally biased region" description="Polar residues" evidence="1">
    <location>
        <begin position="100"/>
        <end position="118"/>
    </location>
</feature>
<evidence type="ECO:0000259" key="2">
    <source>
        <dbReference type="Pfam" id="PF16998"/>
    </source>
</evidence>
<dbReference type="InterPro" id="IPR016364">
    <property type="entry name" value="Surface_antigen_Rickettsia"/>
</dbReference>
<dbReference type="PIRSF" id="PIRSF002721">
    <property type="entry name" value="Surface_antigen_Rickettsia"/>
    <property type="match status" value="1"/>
</dbReference>
<reference evidence="3" key="1">
    <citation type="journal article" date="2014" name="Int. J. Syst. Evol. Microbiol.">
        <title>Complete genome sequence of Corynebacterium casei LMG S-19264T (=DSM 44701T), isolated from a smear-ripened cheese.</title>
        <authorList>
            <consortium name="US DOE Joint Genome Institute (JGI-PGF)"/>
            <person name="Walter F."/>
            <person name="Albersmeier A."/>
            <person name="Kalinowski J."/>
            <person name="Ruckert C."/>
        </authorList>
    </citation>
    <scope>NUCLEOTIDE SEQUENCE</scope>
    <source>
        <strain evidence="3">KCTC 42651</strain>
    </source>
</reference>
<organism evidence="3 4">
    <name type="scientific">Thalassobaculum fulvum</name>
    <dbReference type="NCBI Taxonomy" id="1633335"/>
    <lineage>
        <taxon>Bacteria</taxon>
        <taxon>Pseudomonadati</taxon>
        <taxon>Pseudomonadota</taxon>
        <taxon>Alphaproteobacteria</taxon>
        <taxon>Rhodospirillales</taxon>
        <taxon>Thalassobaculaceae</taxon>
        <taxon>Thalassobaculum</taxon>
    </lineage>
</organism>
<feature type="region of interest" description="Disordered" evidence="1">
    <location>
        <begin position="100"/>
        <end position="122"/>
    </location>
</feature>
<name>A0A918XT32_9PROT</name>
<dbReference type="Proteomes" id="UP000630353">
    <property type="component" value="Unassembled WGS sequence"/>
</dbReference>
<dbReference type="RefSeq" id="WP_229837016.1">
    <property type="nucleotide sequence ID" value="NZ_BMZS01000005.1"/>
</dbReference>
<comment type="caution">
    <text evidence="3">The sequence shown here is derived from an EMBL/GenBank/DDBJ whole genome shotgun (WGS) entry which is preliminary data.</text>
</comment>
<proteinExistence type="predicted"/>
<evidence type="ECO:0000313" key="3">
    <source>
        <dbReference type="EMBL" id="GHD51099.1"/>
    </source>
</evidence>